<organism evidence="2 3">
    <name type="scientific">Aspergillus niger ATCC 13496</name>
    <dbReference type="NCBI Taxonomy" id="1353008"/>
    <lineage>
        <taxon>Eukaryota</taxon>
        <taxon>Fungi</taxon>
        <taxon>Dikarya</taxon>
        <taxon>Ascomycota</taxon>
        <taxon>Pezizomycotina</taxon>
        <taxon>Eurotiomycetes</taxon>
        <taxon>Eurotiomycetidae</taxon>
        <taxon>Eurotiales</taxon>
        <taxon>Aspergillaceae</taxon>
        <taxon>Aspergillus</taxon>
        <taxon>Aspergillus subgen. Circumdati</taxon>
    </lineage>
</organism>
<proteinExistence type="predicted"/>
<evidence type="ECO:0000256" key="1">
    <source>
        <dbReference type="SAM" id="MobiDB-lite"/>
    </source>
</evidence>
<dbReference type="EMBL" id="KZ851912">
    <property type="protein sequence ID" value="RDH21044.1"/>
    <property type="molecule type" value="Genomic_DNA"/>
</dbReference>
<protein>
    <submittedName>
        <fullName evidence="2">Uncharacterized protein</fullName>
    </submittedName>
</protein>
<dbReference type="VEuPathDB" id="FungiDB:M747DRAFT_28934"/>
<dbReference type="AlphaFoldDB" id="A0A370BZ95"/>
<feature type="compositionally biased region" description="Basic and acidic residues" evidence="1">
    <location>
        <begin position="69"/>
        <end position="91"/>
    </location>
</feature>
<gene>
    <name evidence="2" type="ORF">M747DRAFT_28934</name>
</gene>
<dbReference type="Proteomes" id="UP000253845">
    <property type="component" value="Unassembled WGS sequence"/>
</dbReference>
<sequence length="91" mass="9942">MPVAGTPGSEEIDQSVVERTTRCRTGSGRDGPSREGKRSGFRRDADIRRDDHTKSRLKSDGSKASTGDVRVDDAIWRRGGRASDRPGQEKG</sequence>
<reference evidence="2 3" key="1">
    <citation type="submission" date="2018-07" db="EMBL/GenBank/DDBJ databases">
        <title>Section-level genome sequencing of Aspergillus section Nigri to investigate inter- and intra-species variation.</title>
        <authorList>
            <consortium name="DOE Joint Genome Institute"/>
            <person name="Vesth T.C."/>
            <person name="Nybo J.L."/>
            <person name="Theobald S."/>
            <person name="Frisvad J.C."/>
            <person name="Larsen T.O."/>
            <person name="Nielsen K.F."/>
            <person name="Hoof J.B."/>
            <person name="Brandl J."/>
            <person name="Salamov A."/>
            <person name="Riley R."/>
            <person name="Gladden J.M."/>
            <person name="Phatale P."/>
            <person name="Nielsen M.T."/>
            <person name="Lyhne E.K."/>
            <person name="Kogle M.E."/>
            <person name="Strasser K."/>
            <person name="McDonnell E."/>
            <person name="Barry K."/>
            <person name="Clum A."/>
            <person name="Chen C."/>
            <person name="Nolan M."/>
            <person name="Sandor L."/>
            <person name="Kuo A."/>
            <person name="Lipzen A."/>
            <person name="Hainaut M."/>
            <person name="Drula E."/>
            <person name="Tsang A."/>
            <person name="Magnuson J.K."/>
            <person name="Henrissat B."/>
            <person name="Wiebenga A."/>
            <person name="Simmons B.A."/>
            <person name="Makela M.R."/>
            <person name="De vries R.P."/>
            <person name="Grigoriev I.V."/>
            <person name="Mortensen U.H."/>
            <person name="Baker S.E."/>
            <person name="Andersen M.R."/>
        </authorList>
    </citation>
    <scope>NUCLEOTIDE SEQUENCE [LARGE SCALE GENOMIC DNA]</scope>
    <source>
        <strain evidence="2 3">ATCC 13496</strain>
    </source>
</reference>
<evidence type="ECO:0000313" key="2">
    <source>
        <dbReference type="EMBL" id="RDH21044.1"/>
    </source>
</evidence>
<evidence type="ECO:0000313" key="3">
    <source>
        <dbReference type="Proteomes" id="UP000253845"/>
    </source>
</evidence>
<feature type="region of interest" description="Disordered" evidence="1">
    <location>
        <begin position="1"/>
        <end position="91"/>
    </location>
</feature>
<accession>A0A370BZ95</accession>
<name>A0A370BZ95_ASPNG</name>
<feature type="compositionally biased region" description="Basic and acidic residues" evidence="1">
    <location>
        <begin position="31"/>
        <end position="61"/>
    </location>
</feature>